<evidence type="ECO:0000313" key="2">
    <source>
        <dbReference type="EMBL" id="CDM27189.1"/>
    </source>
</evidence>
<evidence type="ECO:0000313" key="3">
    <source>
        <dbReference type="Proteomes" id="UP000030686"/>
    </source>
</evidence>
<protein>
    <submittedName>
        <fullName evidence="2">Genomic scaffold, ProqFM164S01</fullName>
    </submittedName>
</protein>
<name>W6PZ04_PENRF</name>
<dbReference type="AlphaFoldDB" id="W6PZ04"/>
<gene>
    <name evidence="2" type="ORF">PROQFM164_S01g000998</name>
</gene>
<reference evidence="2" key="1">
    <citation type="journal article" date="2014" name="Nat. Commun.">
        <title>Multiple recent horizontal transfers of a large genomic region in cheese making fungi.</title>
        <authorList>
            <person name="Cheeseman K."/>
            <person name="Ropars J."/>
            <person name="Renault P."/>
            <person name="Dupont J."/>
            <person name="Gouzy J."/>
            <person name="Branca A."/>
            <person name="Abraham A.L."/>
            <person name="Ceppi M."/>
            <person name="Conseiller E."/>
            <person name="Debuchy R."/>
            <person name="Malagnac F."/>
            <person name="Goarin A."/>
            <person name="Silar P."/>
            <person name="Lacoste S."/>
            <person name="Sallet E."/>
            <person name="Bensimon A."/>
            <person name="Giraud T."/>
            <person name="Brygoo Y."/>
        </authorList>
    </citation>
    <scope>NUCLEOTIDE SEQUENCE [LARGE SCALE GENOMIC DNA]</scope>
    <source>
        <strain evidence="2">FM164</strain>
    </source>
</reference>
<dbReference type="EMBL" id="HG792015">
    <property type="protein sequence ID" value="CDM27189.1"/>
    <property type="molecule type" value="Genomic_DNA"/>
</dbReference>
<evidence type="ECO:0000256" key="1">
    <source>
        <dbReference type="SAM" id="MobiDB-lite"/>
    </source>
</evidence>
<feature type="region of interest" description="Disordered" evidence="1">
    <location>
        <begin position="1"/>
        <end position="27"/>
    </location>
</feature>
<organism evidence="2 3">
    <name type="scientific">Penicillium roqueforti (strain FM164)</name>
    <dbReference type="NCBI Taxonomy" id="1365484"/>
    <lineage>
        <taxon>Eukaryota</taxon>
        <taxon>Fungi</taxon>
        <taxon>Dikarya</taxon>
        <taxon>Ascomycota</taxon>
        <taxon>Pezizomycotina</taxon>
        <taxon>Eurotiomycetes</taxon>
        <taxon>Eurotiomycetidae</taxon>
        <taxon>Eurotiales</taxon>
        <taxon>Aspergillaceae</taxon>
        <taxon>Penicillium</taxon>
    </lineage>
</organism>
<sequence length="77" mass="8562">MRMPPSCPVAPNLRSRTERLRRARPNESSCRCPALNLETFILVAKPPRSLTKSHKPMDSRTALHSSGVASSAMSRLF</sequence>
<keyword evidence="3" id="KW-1185">Reference proteome</keyword>
<feature type="compositionally biased region" description="Polar residues" evidence="1">
    <location>
        <begin position="62"/>
        <end position="77"/>
    </location>
</feature>
<proteinExistence type="predicted"/>
<feature type="region of interest" description="Disordered" evidence="1">
    <location>
        <begin position="49"/>
        <end position="77"/>
    </location>
</feature>
<dbReference type="Proteomes" id="UP000030686">
    <property type="component" value="Unassembled WGS sequence"/>
</dbReference>
<accession>W6PZ04</accession>